<sequence>MANNHRNSTMLMKNHHKSHLAYAPANYTSTSQPSFKGIIHMKNPSIYPGLDTSRHHHHHHHRMVRSNPSPPMIRGSSRNNQHLAERAAHIRRQRRHSHATTGSMGNAMMIGAPLVANGLMWGLRPAPQGNFAGGFSDVFGQLGGTSGLGGVATGFGDIGSDIGDIGSDLGDMGSDIGDIAGDLFDIIGDMF</sequence>
<accession>A0A814J1B6</accession>
<protein>
    <submittedName>
        <fullName evidence="2">Uncharacterized protein</fullName>
    </submittedName>
</protein>
<feature type="region of interest" description="Disordered" evidence="1">
    <location>
        <begin position="52"/>
        <end position="77"/>
    </location>
</feature>
<organism evidence="2 3">
    <name type="scientific">Adineta ricciae</name>
    <name type="common">Rotifer</name>
    <dbReference type="NCBI Taxonomy" id="249248"/>
    <lineage>
        <taxon>Eukaryota</taxon>
        <taxon>Metazoa</taxon>
        <taxon>Spiralia</taxon>
        <taxon>Gnathifera</taxon>
        <taxon>Rotifera</taxon>
        <taxon>Eurotatoria</taxon>
        <taxon>Bdelloidea</taxon>
        <taxon>Adinetida</taxon>
        <taxon>Adinetidae</taxon>
        <taxon>Adineta</taxon>
    </lineage>
</organism>
<comment type="caution">
    <text evidence="2">The sequence shown here is derived from an EMBL/GenBank/DDBJ whole genome shotgun (WGS) entry which is preliminary data.</text>
</comment>
<dbReference type="EMBL" id="CAJNOR010000894">
    <property type="protein sequence ID" value="CAF1031141.1"/>
    <property type="molecule type" value="Genomic_DNA"/>
</dbReference>
<proteinExistence type="predicted"/>
<dbReference type="Proteomes" id="UP000663828">
    <property type="component" value="Unassembled WGS sequence"/>
</dbReference>
<evidence type="ECO:0000256" key="1">
    <source>
        <dbReference type="SAM" id="MobiDB-lite"/>
    </source>
</evidence>
<dbReference type="AlphaFoldDB" id="A0A814J1B6"/>
<keyword evidence="3" id="KW-1185">Reference proteome</keyword>
<name>A0A814J1B6_ADIRI</name>
<gene>
    <name evidence="2" type="ORF">XAT740_LOCUS14756</name>
</gene>
<evidence type="ECO:0000313" key="3">
    <source>
        <dbReference type="Proteomes" id="UP000663828"/>
    </source>
</evidence>
<feature type="compositionally biased region" description="Basic residues" evidence="1">
    <location>
        <begin position="54"/>
        <end position="64"/>
    </location>
</feature>
<evidence type="ECO:0000313" key="2">
    <source>
        <dbReference type="EMBL" id="CAF1031141.1"/>
    </source>
</evidence>
<reference evidence="2" key="1">
    <citation type="submission" date="2021-02" db="EMBL/GenBank/DDBJ databases">
        <authorList>
            <person name="Nowell W R."/>
        </authorList>
    </citation>
    <scope>NUCLEOTIDE SEQUENCE</scope>
</reference>